<gene>
    <name evidence="6" type="ORF">CGXH109_LOCUS8178</name>
</gene>
<comment type="similarity">
    <text evidence="2">Belongs to the major facilitator superfamily. Monocarboxylate porter (TC 2.A.1.13) family.</text>
</comment>
<evidence type="ECO:0000256" key="2">
    <source>
        <dbReference type="ARBA" id="ARBA00006727"/>
    </source>
</evidence>
<keyword evidence="7" id="KW-1185">Reference proteome</keyword>
<keyword evidence="4" id="KW-1133">Transmembrane helix</keyword>
<accession>A0A9W4RJ38</accession>
<feature type="transmembrane region" description="Helical" evidence="4">
    <location>
        <begin position="350"/>
        <end position="368"/>
    </location>
</feature>
<sequence length="459" mass="49859">MATSARQRGIPKTDHTSKEPPENQSEALNAIIEDEFVAENQRSAWICVIGSFLFLMPSFGFIQSVGTVQAYLQENQLEQYSARDIGWITGVYTFLTMFLGIQTGPLVDVFGTTYLAPLATACKVPMLFLLAECKIYWHFILCLGVLGGIGNAFSTTIGIAVIGKIFHRRRGLAMGIALAGSSTGGIIFPLALRQIFPMWGWRWSMRALGFVVLGIMLLGMACLSPFSRLLSKAQDDTRSIGLSKKSAAMDFSAFRSLPFSLITGAIFLLEFVIFGATAILPTLIAWAGFPVESGYNMVAILNGLSSLGRILPGLVGDHVGDFNILLVMVLFTLISTAATLTVFGSSRIEALYAFSALWGFGTGSFLSLTPGKSHWGPLPVQFHYFWLIFSCLDTLDRTMNFVISFSLLLTMPISGQMLDSLGSTALSGLYLVVVFIGGLLVFAARSTLVGSWFNLLSKI</sequence>
<comment type="subcellular location">
    <subcellularLocation>
        <location evidence="1">Membrane</location>
        <topology evidence="1">Multi-pass membrane protein</topology>
    </subcellularLocation>
</comment>
<dbReference type="InterPro" id="IPR011701">
    <property type="entry name" value="MFS"/>
</dbReference>
<dbReference type="PANTHER" id="PTHR11360:SF230">
    <property type="entry name" value="MONOCARBOXYLATE TRANSPORTER, PUTATIVE (AFU_ORTHOLOGUE AFUA_2G12790)-RELATED"/>
    <property type="match status" value="1"/>
</dbReference>
<feature type="transmembrane region" description="Helical" evidence="4">
    <location>
        <begin position="322"/>
        <end position="343"/>
    </location>
</feature>
<evidence type="ECO:0000256" key="3">
    <source>
        <dbReference type="SAM" id="MobiDB-lite"/>
    </source>
</evidence>
<evidence type="ECO:0000313" key="7">
    <source>
        <dbReference type="Proteomes" id="UP001152533"/>
    </source>
</evidence>
<protein>
    <recommendedName>
        <fullName evidence="5">Major facilitator superfamily (MFS) profile domain-containing protein</fullName>
    </recommendedName>
</protein>
<dbReference type="InterPro" id="IPR050327">
    <property type="entry name" value="Proton-linked_MCT"/>
</dbReference>
<dbReference type="EMBL" id="CAMGZC010000030">
    <property type="protein sequence ID" value="CAI0641827.1"/>
    <property type="molecule type" value="Genomic_DNA"/>
</dbReference>
<dbReference type="PANTHER" id="PTHR11360">
    <property type="entry name" value="MONOCARBOXYLATE TRANSPORTER"/>
    <property type="match status" value="1"/>
</dbReference>
<dbReference type="InterPro" id="IPR020846">
    <property type="entry name" value="MFS_dom"/>
</dbReference>
<feature type="transmembrane region" description="Helical" evidence="4">
    <location>
        <begin position="113"/>
        <end position="131"/>
    </location>
</feature>
<organism evidence="6 7">
    <name type="scientific">Colletotrichum noveboracense</name>
    <dbReference type="NCBI Taxonomy" id="2664923"/>
    <lineage>
        <taxon>Eukaryota</taxon>
        <taxon>Fungi</taxon>
        <taxon>Dikarya</taxon>
        <taxon>Ascomycota</taxon>
        <taxon>Pezizomycotina</taxon>
        <taxon>Sordariomycetes</taxon>
        <taxon>Hypocreomycetidae</taxon>
        <taxon>Glomerellales</taxon>
        <taxon>Glomerellaceae</taxon>
        <taxon>Colletotrichum</taxon>
        <taxon>Colletotrichum gloeosporioides species complex</taxon>
    </lineage>
</organism>
<feature type="transmembrane region" description="Helical" evidence="4">
    <location>
        <begin position="259"/>
        <end position="287"/>
    </location>
</feature>
<evidence type="ECO:0000313" key="6">
    <source>
        <dbReference type="EMBL" id="CAI0641827.1"/>
    </source>
</evidence>
<reference evidence="6" key="1">
    <citation type="submission" date="2022-08" db="EMBL/GenBank/DDBJ databases">
        <authorList>
            <person name="Giroux E."/>
            <person name="Giroux E."/>
        </authorList>
    </citation>
    <scope>NUCLEOTIDE SEQUENCE</scope>
    <source>
        <strain evidence="6">H1091258</strain>
    </source>
</reference>
<keyword evidence="4" id="KW-0812">Transmembrane</keyword>
<evidence type="ECO:0000256" key="4">
    <source>
        <dbReference type="SAM" id="Phobius"/>
    </source>
</evidence>
<dbReference type="GO" id="GO:0016020">
    <property type="term" value="C:membrane"/>
    <property type="evidence" value="ECO:0007669"/>
    <property type="project" value="UniProtKB-SubCell"/>
</dbReference>
<evidence type="ECO:0000256" key="1">
    <source>
        <dbReference type="ARBA" id="ARBA00004141"/>
    </source>
</evidence>
<dbReference type="SUPFAM" id="SSF103473">
    <property type="entry name" value="MFS general substrate transporter"/>
    <property type="match status" value="1"/>
</dbReference>
<feature type="transmembrane region" description="Helical" evidence="4">
    <location>
        <begin position="85"/>
        <end position="101"/>
    </location>
</feature>
<comment type="caution">
    <text evidence="6">The sequence shown here is derived from an EMBL/GenBank/DDBJ whole genome shotgun (WGS) entry which is preliminary data.</text>
</comment>
<feature type="transmembrane region" description="Helical" evidence="4">
    <location>
        <begin position="44"/>
        <end position="65"/>
    </location>
</feature>
<name>A0A9W4RJ38_9PEZI</name>
<dbReference type="GO" id="GO:0022857">
    <property type="term" value="F:transmembrane transporter activity"/>
    <property type="evidence" value="ECO:0007669"/>
    <property type="project" value="InterPro"/>
</dbReference>
<dbReference type="Pfam" id="PF07690">
    <property type="entry name" value="MFS_1"/>
    <property type="match status" value="1"/>
</dbReference>
<dbReference type="PROSITE" id="PS50850">
    <property type="entry name" value="MFS"/>
    <property type="match status" value="1"/>
</dbReference>
<evidence type="ECO:0000259" key="5">
    <source>
        <dbReference type="PROSITE" id="PS50850"/>
    </source>
</evidence>
<feature type="transmembrane region" description="Helical" evidence="4">
    <location>
        <begin position="203"/>
        <end position="223"/>
    </location>
</feature>
<feature type="transmembrane region" description="Helical" evidence="4">
    <location>
        <begin position="137"/>
        <end position="160"/>
    </location>
</feature>
<feature type="domain" description="Major facilitator superfamily (MFS) profile" evidence="5">
    <location>
        <begin position="43"/>
        <end position="459"/>
    </location>
</feature>
<dbReference type="AlphaFoldDB" id="A0A9W4RJ38"/>
<proteinExistence type="inferred from homology"/>
<dbReference type="Gene3D" id="1.20.1250.20">
    <property type="entry name" value="MFS general substrate transporter like domains"/>
    <property type="match status" value="1"/>
</dbReference>
<feature type="region of interest" description="Disordered" evidence="3">
    <location>
        <begin position="1"/>
        <end position="24"/>
    </location>
</feature>
<feature type="transmembrane region" description="Helical" evidence="4">
    <location>
        <begin position="172"/>
        <end position="191"/>
    </location>
</feature>
<dbReference type="Proteomes" id="UP001152533">
    <property type="component" value="Unassembled WGS sequence"/>
</dbReference>
<keyword evidence="4" id="KW-0472">Membrane</keyword>
<dbReference type="InterPro" id="IPR036259">
    <property type="entry name" value="MFS_trans_sf"/>
</dbReference>
<feature type="transmembrane region" description="Helical" evidence="4">
    <location>
        <begin position="430"/>
        <end position="456"/>
    </location>
</feature>
<feature type="compositionally biased region" description="Basic and acidic residues" evidence="3">
    <location>
        <begin position="11"/>
        <end position="21"/>
    </location>
</feature>